<feature type="domain" description="DUF5000" evidence="3">
    <location>
        <begin position="255"/>
        <end position="404"/>
    </location>
</feature>
<feature type="domain" description="DUF5126" evidence="4">
    <location>
        <begin position="128"/>
        <end position="231"/>
    </location>
</feature>
<dbReference type="InterPro" id="IPR032527">
    <property type="entry name" value="DUF4959"/>
</dbReference>
<dbReference type="Pfam" id="PF17166">
    <property type="entry name" value="DUF5126"/>
    <property type="match status" value="1"/>
</dbReference>
<protein>
    <recommendedName>
        <fullName evidence="7">DUF4959 domain-containing protein</fullName>
    </recommendedName>
</protein>
<evidence type="ECO:0000313" key="6">
    <source>
        <dbReference type="Proteomes" id="UP000245647"/>
    </source>
</evidence>
<dbReference type="Proteomes" id="UP000245647">
    <property type="component" value="Unassembled WGS sequence"/>
</dbReference>
<reference evidence="5 6" key="1">
    <citation type="submission" date="2018-04" db="EMBL/GenBank/DDBJ databases">
        <title>Pedobacter chongqingensis sp. nov., isolated from a rottenly hemp rope.</title>
        <authorList>
            <person name="Cai Y."/>
        </authorList>
    </citation>
    <scope>NUCLEOTIDE SEQUENCE [LARGE SCALE GENOMIC DNA]</scope>
    <source>
        <strain evidence="5 6">FJ4-8</strain>
    </source>
</reference>
<accession>A0A2U2PHE2</accession>
<keyword evidence="6" id="KW-1185">Reference proteome</keyword>
<dbReference type="EMBL" id="QEAS01000008">
    <property type="protein sequence ID" value="PWG80549.1"/>
    <property type="molecule type" value="Genomic_DNA"/>
</dbReference>
<feature type="signal peptide" evidence="1">
    <location>
        <begin position="1"/>
        <end position="22"/>
    </location>
</feature>
<evidence type="ECO:0000259" key="2">
    <source>
        <dbReference type="Pfam" id="PF16323"/>
    </source>
</evidence>
<keyword evidence="1" id="KW-0732">Signal</keyword>
<dbReference type="InterPro" id="IPR008979">
    <property type="entry name" value="Galactose-bd-like_sf"/>
</dbReference>
<dbReference type="Pfam" id="PF16391">
    <property type="entry name" value="DUF5000"/>
    <property type="match status" value="1"/>
</dbReference>
<evidence type="ECO:0008006" key="7">
    <source>
        <dbReference type="Google" id="ProtNLM"/>
    </source>
</evidence>
<comment type="caution">
    <text evidence="5">The sequence shown here is derived from an EMBL/GenBank/DDBJ whole genome shotgun (WGS) entry which is preliminary data.</text>
</comment>
<dbReference type="RefSeq" id="WP_109415836.1">
    <property type="nucleotide sequence ID" value="NZ_QEAS01000008.1"/>
</dbReference>
<evidence type="ECO:0000313" key="5">
    <source>
        <dbReference type="EMBL" id="PWG80549.1"/>
    </source>
</evidence>
<name>A0A2U2PHE2_9SPHI</name>
<organism evidence="5 6">
    <name type="scientific">Pararcticibacter amylolyticus</name>
    <dbReference type="NCBI Taxonomy" id="2173175"/>
    <lineage>
        <taxon>Bacteria</taxon>
        <taxon>Pseudomonadati</taxon>
        <taxon>Bacteroidota</taxon>
        <taxon>Sphingobacteriia</taxon>
        <taxon>Sphingobacteriales</taxon>
        <taxon>Sphingobacteriaceae</taxon>
        <taxon>Pararcticibacter</taxon>
    </lineage>
</organism>
<dbReference type="Gene3D" id="2.60.120.260">
    <property type="entry name" value="Galactose-binding domain-like"/>
    <property type="match status" value="1"/>
</dbReference>
<sequence length="407" mass="45202">MKKIKKSLLPLFIASFMMLVLSCKENNGFNEPVSADKTRPGIITNVKVDNFNGGAYITYDLPNSDNLLYVLARYRINDKTVRETKASYYKDTIVVEGFAKSKEYDVTLYTVSRANVMSDPIEIKVHPLTPVYEYVQPSFKMGEDFGGINIQGLNSLNKEIGLILLAKNKITGEMEVQDQFFTKDATVNYAVRGFVNEPRDFGLYVTDKWGNISDTLTSTLTPLYEELVDKSKFSVYNLTTDSPIGFGWVLPNLWNGNTGGDGWHTASGGHPPFVASFGIGKTYKLSRFVIWERTGEYTYGLGNPKDFSLWGSNKDRPGEAQLPLLAPEGTQLGDWINLGNYHFPDPPSGNPPGSTNSADETFVKAGVSFNVPFNAPSVKFLRIAVRTTWGNSDAAHIIELSVYGRPE</sequence>
<dbReference type="SUPFAM" id="SSF49785">
    <property type="entry name" value="Galactose-binding domain-like"/>
    <property type="match status" value="1"/>
</dbReference>
<evidence type="ECO:0000256" key="1">
    <source>
        <dbReference type="SAM" id="SignalP"/>
    </source>
</evidence>
<dbReference type="OrthoDB" id="1312186at2"/>
<dbReference type="InterPro" id="IPR033431">
    <property type="entry name" value="DUF5126"/>
</dbReference>
<feature type="chain" id="PRO_5015552117" description="DUF4959 domain-containing protein" evidence="1">
    <location>
        <begin position="23"/>
        <end position="407"/>
    </location>
</feature>
<gene>
    <name evidence="5" type="ORF">DDR33_10955</name>
</gene>
<dbReference type="Pfam" id="PF16323">
    <property type="entry name" value="DUF4959"/>
    <property type="match status" value="1"/>
</dbReference>
<dbReference type="InterPro" id="IPR032164">
    <property type="entry name" value="DUF5000"/>
</dbReference>
<dbReference type="PROSITE" id="PS51257">
    <property type="entry name" value="PROKAR_LIPOPROTEIN"/>
    <property type="match status" value="1"/>
</dbReference>
<evidence type="ECO:0000259" key="4">
    <source>
        <dbReference type="Pfam" id="PF17166"/>
    </source>
</evidence>
<proteinExistence type="predicted"/>
<dbReference type="AlphaFoldDB" id="A0A2U2PHE2"/>
<evidence type="ECO:0000259" key="3">
    <source>
        <dbReference type="Pfam" id="PF16391"/>
    </source>
</evidence>
<feature type="domain" description="DUF4959" evidence="2">
    <location>
        <begin position="22"/>
        <end position="127"/>
    </location>
</feature>